<evidence type="ECO:0000313" key="2">
    <source>
        <dbReference type="Proteomes" id="UP000654918"/>
    </source>
</evidence>
<dbReference type="AlphaFoldDB" id="A0A8H6MYY2"/>
<dbReference type="Proteomes" id="UP000654918">
    <property type="component" value="Unassembled WGS sequence"/>
</dbReference>
<evidence type="ECO:0000313" key="1">
    <source>
        <dbReference type="EMBL" id="KAF6813361.1"/>
    </source>
</evidence>
<protein>
    <submittedName>
        <fullName evidence="1">Uncharacterized protein</fullName>
    </submittedName>
</protein>
<comment type="caution">
    <text evidence="1">The sequence shown here is derived from an EMBL/GenBank/DDBJ whole genome shotgun (WGS) entry which is preliminary data.</text>
</comment>
<name>A0A8H6MYY2_9PEZI</name>
<gene>
    <name evidence="1" type="ORF">CPLU01_14678</name>
</gene>
<keyword evidence="2" id="KW-1185">Reference proteome</keyword>
<organism evidence="1 2">
    <name type="scientific">Colletotrichum plurivorum</name>
    <dbReference type="NCBI Taxonomy" id="2175906"/>
    <lineage>
        <taxon>Eukaryota</taxon>
        <taxon>Fungi</taxon>
        <taxon>Dikarya</taxon>
        <taxon>Ascomycota</taxon>
        <taxon>Pezizomycotina</taxon>
        <taxon>Sordariomycetes</taxon>
        <taxon>Hypocreomycetidae</taxon>
        <taxon>Glomerellales</taxon>
        <taxon>Glomerellaceae</taxon>
        <taxon>Colletotrichum</taxon>
        <taxon>Colletotrichum orchidearum species complex</taxon>
    </lineage>
</organism>
<sequence length="270" mass="30277">MSALRRVPPEVHELLVSNLESPTDVKSWMSASTVNFSLFLVYKSEIFDTHIGLHLVPEALTVLQLRQIHERSNTTVEVGQLVDVACESLKPNGPLSPRSFVPDDFDTIVSLLDLADEMNCILLEALGDPVVLSASAHETAPWSCKGTRRELESLRKATIAFLVEHGTFDFGGSRVGTLHSDAGDKTVHRLVCKPENDPFRIEHSPEFLFQRDENGLTAIASLQTIRGEKNWDQLDTIHYIWQLSSGGIHPVVRMLRLTEMERQEELIDND</sequence>
<accession>A0A8H6MYY2</accession>
<proteinExistence type="predicted"/>
<reference evidence="1" key="1">
    <citation type="journal article" date="2020" name="Phytopathology">
        <title>Genome Sequence Resources of Colletotrichum truncatum, C. plurivorum, C. musicola, and C. sojae: Four Species Pathogenic to Soybean (Glycine max).</title>
        <authorList>
            <person name="Rogerio F."/>
            <person name="Boufleur T.R."/>
            <person name="Ciampi-Guillardi M."/>
            <person name="Sukno S.A."/>
            <person name="Thon M.R."/>
            <person name="Massola Junior N.S."/>
            <person name="Baroncelli R."/>
        </authorList>
    </citation>
    <scope>NUCLEOTIDE SEQUENCE</scope>
    <source>
        <strain evidence="1">LFN00145</strain>
    </source>
</reference>
<dbReference type="EMBL" id="WIGO01000408">
    <property type="protein sequence ID" value="KAF6813361.1"/>
    <property type="molecule type" value="Genomic_DNA"/>
</dbReference>